<evidence type="ECO:0000313" key="2">
    <source>
        <dbReference type="Proteomes" id="UP000670092"/>
    </source>
</evidence>
<reference evidence="1 2" key="1">
    <citation type="submission" date="2021-01" db="EMBL/GenBank/DDBJ databases">
        <title>Chromosome-level genome assembly of a human fungal pathogen reveals clustering of transcriptionally co-regulated genes.</title>
        <authorList>
            <person name="Voorhies M."/>
            <person name="Cohen S."/>
            <person name="Shea T.P."/>
            <person name="Petrus S."/>
            <person name="Munoz J.F."/>
            <person name="Poplawski S."/>
            <person name="Goldman W.E."/>
            <person name="Michael T."/>
            <person name="Cuomo C.A."/>
            <person name="Sil A."/>
            <person name="Beyhan S."/>
        </authorList>
    </citation>
    <scope>NUCLEOTIDE SEQUENCE [LARGE SCALE GENOMIC DNA]</scope>
    <source>
        <strain evidence="1 2">G184AR</strain>
    </source>
</reference>
<sequence length="74" mass="8282">MTLNTTATMPVLLLRSHMKDTTQISRPPTLPSFSIFHYYTTTFSIAGHKPAFPQLPFSSSLPAASRMEPFQKPI</sequence>
<protein>
    <submittedName>
        <fullName evidence="1">Uncharacterized protein</fullName>
    </submittedName>
</protein>
<proteinExistence type="predicted"/>
<dbReference type="AlphaFoldDB" id="A0A8H7YQ51"/>
<comment type="caution">
    <text evidence="1">The sequence shown here is derived from an EMBL/GenBank/DDBJ whole genome shotgun (WGS) entry which is preliminary data.</text>
</comment>
<name>A0A8H7YQ51_AJECA</name>
<evidence type="ECO:0000313" key="1">
    <source>
        <dbReference type="EMBL" id="KAG5296439.1"/>
    </source>
</evidence>
<organism evidence="1 2">
    <name type="scientific">Ajellomyces capsulatus</name>
    <name type="common">Darling's disease fungus</name>
    <name type="synonym">Histoplasma capsulatum</name>
    <dbReference type="NCBI Taxonomy" id="5037"/>
    <lineage>
        <taxon>Eukaryota</taxon>
        <taxon>Fungi</taxon>
        <taxon>Dikarya</taxon>
        <taxon>Ascomycota</taxon>
        <taxon>Pezizomycotina</taxon>
        <taxon>Eurotiomycetes</taxon>
        <taxon>Eurotiomycetidae</taxon>
        <taxon>Onygenales</taxon>
        <taxon>Ajellomycetaceae</taxon>
        <taxon>Histoplasma</taxon>
    </lineage>
</organism>
<dbReference type="Proteomes" id="UP000670092">
    <property type="component" value="Unassembled WGS sequence"/>
</dbReference>
<dbReference type="EMBL" id="JAEVHI010000003">
    <property type="protein sequence ID" value="KAG5296439.1"/>
    <property type="molecule type" value="Genomic_DNA"/>
</dbReference>
<gene>
    <name evidence="1" type="ORF">I7I52_07089</name>
</gene>
<accession>A0A8H7YQ51</accession>
<dbReference type="VEuPathDB" id="FungiDB:I7I52_07089"/>